<dbReference type="PANTHER" id="PTHR12482:SF65">
    <property type="entry name" value="ESTERASE, PUTATIVE (AFU_ORTHOLOGUE AFUA_3G12320)-RELATED"/>
    <property type="match status" value="1"/>
</dbReference>
<dbReference type="InterPro" id="IPR044294">
    <property type="entry name" value="Lipase-like"/>
</dbReference>
<keyword evidence="6" id="KW-1185">Reference proteome</keyword>
<evidence type="ECO:0000256" key="1">
    <source>
        <dbReference type="ARBA" id="ARBA00007920"/>
    </source>
</evidence>
<dbReference type="Gene3D" id="3.40.50.1820">
    <property type="entry name" value="alpha/beta hydrolase"/>
    <property type="match status" value="1"/>
</dbReference>
<dbReference type="GO" id="GO:0047372">
    <property type="term" value="F:monoacylglycerol lipase activity"/>
    <property type="evidence" value="ECO:0007669"/>
    <property type="project" value="TreeGrafter"/>
</dbReference>
<gene>
    <name evidence="5" type="ORF">HG535_0E04670</name>
</gene>
<dbReference type="GO" id="GO:0016042">
    <property type="term" value="P:lipid catabolic process"/>
    <property type="evidence" value="ECO:0007669"/>
    <property type="project" value="UniProtKB-KW"/>
</dbReference>
<dbReference type="SUPFAM" id="SSF53474">
    <property type="entry name" value="alpha/beta-Hydrolases"/>
    <property type="match status" value="1"/>
</dbReference>
<feature type="domain" description="DUF676" evidence="4">
    <location>
        <begin position="3"/>
        <end position="220"/>
    </location>
</feature>
<keyword evidence="2" id="KW-0442">Lipid degradation</keyword>
<evidence type="ECO:0000313" key="6">
    <source>
        <dbReference type="Proteomes" id="UP000509704"/>
    </source>
</evidence>
<evidence type="ECO:0000256" key="3">
    <source>
        <dbReference type="SAM" id="Phobius"/>
    </source>
</evidence>
<dbReference type="GO" id="GO:0004622">
    <property type="term" value="F:phosphatidylcholine lysophospholipase activity"/>
    <property type="evidence" value="ECO:0007669"/>
    <property type="project" value="TreeGrafter"/>
</dbReference>
<dbReference type="GO" id="GO:0005811">
    <property type="term" value="C:lipid droplet"/>
    <property type="evidence" value="ECO:0007669"/>
    <property type="project" value="TreeGrafter"/>
</dbReference>
<dbReference type="OrthoDB" id="273452at2759"/>
<evidence type="ECO:0000313" key="5">
    <source>
        <dbReference type="EMBL" id="QLG73383.1"/>
    </source>
</evidence>
<dbReference type="AlphaFoldDB" id="A0A7H9B4K1"/>
<protein>
    <recommendedName>
        <fullName evidence="4">DUF676 domain-containing protein</fullName>
    </recommendedName>
</protein>
<evidence type="ECO:0000256" key="2">
    <source>
        <dbReference type="ARBA" id="ARBA00022963"/>
    </source>
</evidence>
<dbReference type="InterPro" id="IPR007751">
    <property type="entry name" value="DUF676_lipase-like"/>
</dbReference>
<accession>A0A7H9B4K1</accession>
<dbReference type="GeneID" id="59237125"/>
<dbReference type="Proteomes" id="UP000509704">
    <property type="component" value="Chromosome 5"/>
</dbReference>
<dbReference type="PANTHER" id="PTHR12482">
    <property type="entry name" value="LIPASE ROG1-RELATED-RELATED"/>
    <property type="match status" value="1"/>
</dbReference>
<dbReference type="RefSeq" id="XP_037145110.1">
    <property type="nucleotide sequence ID" value="XM_037289215.1"/>
</dbReference>
<dbReference type="InterPro" id="IPR029058">
    <property type="entry name" value="AB_hydrolase_fold"/>
</dbReference>
<keyword evidence="3" id="KW-1133">Transmembrane helix</keyword>
<name>A0A7H9B4K1_ZYGMR</name>
<proteinExistence type="inferred from homology"/>
<keyword evidence="3" id="KW-0472">Membrane</keyword>
<dbReference type="KEGG" id="zmk:HG535_0E04670"/>
<dbReference type="Pfam" id="PF05057">
    <property type="entry name" value="DUF676"/>
    <property type="match status" value="1"/>
</dbReference>
<sequence>MANYHLVVLIHGLWGNVSHFDYIHSALEEVAEILDADETQLIVHKTTLNEGYKTYDGIDICGFRVAKDISEQIEEFESSGNNNGDKITKFSIVGYSLGGLIARYAVGLLYKSQFFKKREIELLNFTTFCTPHVGVLAPGNNYAVKLFNSIVPLLLGSSGKQMFLKDSVGNNIAKGNSTGTNESLPLIYVMSLQSSIFYKGLSSFKYKSLYANIINDKRTAWWTSGISLNDPFFNINEYNGINVFKYIKGYEEIVVNRNNPIVISKVPEEDNNDENVIKKISVRSKDTDERKQLAGEEFYFLNYWFIKIGKWLMVMLNLLIIAPLFLLWKIIQSCTEMTISAIRVTRFFKRYSHQIMHDYFDISPSPMIESDECTTADSYDTDNDDDFYSLNPTISGSSSIRSVSNMPQEFNNYLGVEGSLNDQADTLMESIYDAIERKRTHAGFLEEAASTSGKISDDSLAVTIRELENISFDQMIAKHGYHYEELIGNIILDLSQTQIDIIKSLNHINWEKYPIYIKDTPSTHACAIVRHNDPKFDEGKIVIKHWVHNVFRRS</sequence>
<keyword evidence="3" id="KW-0812">Transmembrane</keyword>
<keyword evidence="2" id="KW-0443">Lipid metabolism</keyword>
<organism evidence="5 6">
    <name type="scientific">Zygotorulaspora mrakii</name>
    <name type="common">Zygosaccharomyces mrakii</name>
    <dbReference type="NCBI Taxonomy" id="42260"/>
    <lineage>
        <taxon>Eukaryota</taxon>
        <taxon>Fungi</taxon>
        <taxon>Dikarya</taxon>
        <taxon>Ascomycota</taxon>
        <taxon>Saccharomycotina</taxon>
        <taxon>Saccharomycetes</taxon>
        <taxon>Saccharomycetales</taxon>
        <taxon>Saccharomycetaceae</taxon>
        <taxon>Zygotorulaspora</taxon>
    </lineage>
</organism>
<evidence type="ECO:0000259" key="4">
    <source>
        <dbReference type="Pfam" id="PF05057"/>
    </source>
</evidence>
<reference evidence="5 6" key="1">
    <citation type="submission" date="2020-07" db="EMBL/GenBank/DDBJ databases">
        <title>The yeast mating-type switching endonuclease HO is a domesticated member of an unorthodox homing genetic element family.</title>
        <authorList>
            <person name="Coughlan A.Y."/>
            <person name="Lombardi L."/>
            <person name="Braun-Galleani S."/>
            <person name="Martos A.R."/>
            <person name="Galeote V."/>
            <person name="Bigey F."/>
            <person name="Dequin S."/>
            <person name="Byrne K.P."/>
            <person name="Wolfe K.H."/>
        </authorList>
    </citation>
    <scope>NUCLEOTIDE SEQUENCE [LARGE SCALE GENOMIC DNA]</scope>
    <source>
        <strain evidence="5 6">NRRL Y-6702</strain>
    </source>
</reference>
<comment type="similarity">
    <text evidence="1">Belongs to the putative lipase ROG1 family.</text>
</comment>
<dbReference type="EMBL" id="CP058608">
    <property type="protein sequence ID" value="QLG73383.1"/>
    <property type="molecule type" value="Genomic_DNA"/>
</dbReference>
<feature type="transmembrane region" description="Helical" evidence="3">
    <location>
        <begin position="311"/>
        <end position="331"/>
    </location>
</feature>